<dbReference type="Proteomes" id="UP001055811">
    <property type="component" value="Linkage Group LG05"/>
</dbReference>
<accession>A0ACB9CZ99</accession>
<sequence length="221" mass="25244">MNLVIQRIEEALNIQENAGSFIEIVIEDLGFSYGKPVAAVTIYKCLVNWNYFQAERTSLFDQLIQFFDPENDDQHNNDKMAYWLSQASTLLFLIQQSLNLHGASSVPKPPPPTSPSGKIKMQLTASLEKIYGILLDNLKEELRLLLGLCIQPMLKSKKVRRSQQSVNVSQVNHWRGIVDRLDTLSNTLKENFVPPILVQKIFTQLFSFINAQLLNRHENAM</sequence>
<gene>
    <name evidence="1" type="ORF">L2E82_29894</name>
</gene>
<protein>
    <submittedName>
        <fullName evidence="1">Uncharacterized protein</fullName>
    </submittedName>
</protein>
<proteinExistence type="predicted"/>
<reference evidence="1 2" key="2">
    <citation type="journal article" date="2022" name="Mol. Ecol. Resour.">
        <title>The genomes of chicory, endive, great burdock and yacon provide insights into Asteraceae paleo-polyploidization history and plant inulin production.</title>
        <authorList>
            <person name="Fan W."/>
            <person name="Wang S."/>
            <person name="Wang H."/>
            <person name="Wang A."/>
            <person name="Jiang F."/>
            <person name="Liu H."/>
            <person name="Zhao H."/>
            <person name="Xu D."/>
            <person name="Zhang Y."/>
        </authorList>
    </citation>
    <scope>NUCLEOTIDE SEQUENCE [LARGE SCALE GENOMIC DNA]</scope>
    <source>
        <strain evidence="2">cv. Punajuju</strain>
        <tissue evidence="1">Leaves</tissue>
    </source>
</reference>
<name>A0ACB9CZ99_CICIN</name>
<evidence type="ECO:0000313" key="2">
    <source>
        <dbReference type="Proteomes" id="UP001055811"/>
    </source>
</evidence>
<keyword evidence="2" id="KW-1185">Reference proteome</keyword>
<comment type="caution">
    <text evidence="1">The sequence shown here is derived from an EMBL/GenBank/DDBJ whole genome shotgun (WGS) entry which is preliminary data.</text>
</comment>
<evidence type="ECO:0000313" key="1">
    <source>
        <dbReference type="EMBL" id="KAI3739488.1"/>
    </source>
</evidence>
<organism evidence="1 2">
    <name type="scientific">Cichorium intybus</name>
    <name type="common">Chicory</name>
    <dbReference type="NCBI Taxonomy" id="13427"/>
    <lineage>
        <taxon>Eukaryota</taxon>
        <taxon>Viridiplantae</taxon>
        <taxon>Streptophyta</taxon>
        <taxon>Embryophyta</taxon>
        <taxon>Tracheophyta</taxon>
        <taxon>Spermatophyta</taxon>
        <taxon>Magnoliopsida</taxon>
        <taxon>eudicotyledons</taxon>
        <taxon>Gunneridae</taxon>
        <taxon>Pentapetalae</taxon>
        <taxon>asterids</taxon>
        <taxon>campanulids</taxon>
        <taxon>Asterales</taxon>
        <taxon>Asteraceae</taxon>
        <taxon>Cichorioideae</taxon>
        <taxon>Cichorieae</taxon>
        <taxon>Cichoriinae</taxon>
        <taxon>Cichorium</taxon>
    </lineage>
</organism>
<reference evidence="2" key="1">
    <citation type="journal article" date="2022" name="Mol. Ecol. Resour.">
        <title>The genomes of chicory, endive, great burdock and yacon provide insights into Asteraceae palaeo-polyploidization history and plant inulin production.</title>
        <authorList>
            <person name="Fan W."/>
            <person name="Wang S."/>
            <person name="Wang H."/>
            <person name="Wang A."/>
            <person name="Jiang F."/>
            <person name="Liu H."/>
            <person name="Zhao H."/>
            <person name="Xu D."/>
            <person name="Zhang Y."/>
        </authorList>
    </citation>
    <scope>NUCLEOTIDE SEQUENCE [LARGE SCALE GENOMIC DNA]</scope>
    <source>
        <strain evidence="2">cv. Punajuju</strain>
    </source>
</reference>
<dbReference type="EMBL" id="CM042013">
    <property type="protein sequence ID" value="KAI3739488.1"/>
    <property type="molecule type" value="Genomic_DNA"/>
</dbReference>